<dbReference type="Proteomes" id="UP000054477">
    <property type="component" value="Unassembled WGS sequence"/>
</dbReference>
<accession>A0A0C9WMK9</accession>
<reference evidence="1 2" key="1">
    <citation type="submission" date="2014-04" db="EMBL/GenBank/DDBJ databases">
        <authorList>
            <consortium name="DOE Joint Genome Institute"/>
            <person name="Kuo A."/>
            <person name="Kohler A."/>
            <person name="Nagy L.G."/>
            <person name="Floudas D."/>
            <person name="Copeland A."/>
            <person name="Barry K.W."/>
            <person name="Cichocki N."/>
            <person name="Veneault-Fourrey C."/>
            <person name="LaButti K."/>
            <person name="Lindquist E.A."/>
            <person name="Lipzen A."/>
            <person name="Lundell T."/>
            <person name="Morin E."/>
            <person name="Murat C."/>
            <person name="Sun H."/>
            <person name="Tunlid A."/>
            <person name="Henrissat B."/>
            <person name="Grigoriev I.V."/>
            <person name="Hibbett D.S."/>
            <person name="Martin F."/>
            <person name="Nordberg H.P."/>
            <person name="Cantor M.N."/>
            <person name="Hua S.X."/>
        </authorList>
    </citation>
    <scope>NUCLEOTIDE SEQUENCE [LARGE SCALE GENOMIC DNA]</scope>
    <source>
        <strain evidence="1 2">LaAM-08-1</strain>
    </source>
</reference>
<keyword evidence="2" id="KW-1185">Reference proteome</keyword>
<protein>
    <submittedName>
        <fullName evidence="1">Uncharacterized protein</fullName>
    </submittedName>
</protein>
<name>A0A0C9WMK9_9AGAR</name>
<dbReference type="AlphaFoldDB" id="A0A0C9WMK9"/>
<dbReference type="HOGENOM" id="CLU_2867983_0_0_1"/>
<organism evidence="1 2">
    <name type="scientific">Laccaria amethystina LaAM-08-1</name>
    <dbReference type="NCBI Taxonomy" id="1095629"/>
    <lineage>
        <taxon>Eukaryota</taxon>
        <taxon>Fungi</taxon>
        <taxon>Dikarya</taxon>
        <taxon>Basidiomycota</taxon>
        <taxon>Agaricomycotina</taxon>
        <taxon>Agaricomycetes</taxon>
        <taxon>Agaricomycetidae</taxon>
        <taxon>Agaricales</taxon>
        <taxon>Agaricineae</taxon>
        <taxon>Hydnangiaceae</taxon>
        <taxon>Laccaria</taxon>
    </lineage>
</organism>
<reference evidence="2" key="2">
    <citation type="submission" date="2015-01" db="EMBL/GenBank/DDBJ databases">
        <title>Evolutionary Origins and Diversification of the Mycorrhizal Mutualists.</title>
        <authorList>
            <consortium name="DOE Joint Genome Institute"/>
            <consortium name="Mycorrhizal Genomics Consortium"/>
            <person name="Kohler A."/>
            <person name="Kuo A."/>
            <person name="Nagy L.G."/>
            <person name="Floudas D."/>
            <person name="Copeland A."/>
            <person name="Barry K.W."/>
            <person name="Cichocki N."/>
            <person name="Veneault-Fourrey C."/>
            <person name="LaButti K."/>
            <person name="Lindquist E.A."/>
            <person name="Lipzen A."/>
            <person name="Lundell T."/>
            <person name="Morin E."/>
            <person name="Murat C."/>
            <person name="Riley R."/>
            <person name="Ohm R."/>
            <person name="Sun H."/>
            <person name="Tunlid A."/>
            <person name="Henrissat B."/>
            <person name="Grigoriev I.V."/>
            <person name="Hibbett D.S."/>
            <person name="Martin F."/>
        </authorList>
    </citation>
    <scope>NUCLEOTIDE SEQUENCE [LARGE SCALE GENOMIC DNA]</scope>
    <source>
        <strain evidence="2">LaAM-08-1</strain>
    </source>
</reference>
<sequence>MPLHPNHDMKLGAPASCAAQHLDLLEIPSARFSTSHARPLNFLQVHVISTDSCIWRRGKCLFIV</sequence>
<proteinExistence type="predicted"/>
<evidence type="ECO:0000313" key="1">
    <source>
        <dbReference type="EMBL" id="KIJ98274.1"/>
    </source>
</evidence>
<evidence type="ECO:0000313" key="2">
    <source>
        <dbReference type="Proteomes" id="UP000054477"/>
    </source>
</evidence>
<gene>
    <name evidence="1" type="ORF">K443DRAFT_213096</name>
</gene>
<dbReference type="EMBL" id="KN838673">
    <property type="protein sequence ID" value="KIJ98274.1"/>
    <property type="molecule type" value="Genomic_DNA"/>
</dbReference>